<accession>A0A137RMH4</accession>
<proteinExistence type="predicted"/>
<reference evidence="2" key="1">
    <citation type="submission" date="2014-10" db="EMBL/GenBank/DDBJ databases">
        <title>Genome sequencing of Vitellibacter sp. D-24.</title>
        <authorList>
            <person name="Thevarajoo S."/>
            <person name="Selvaratnam C."/>
            <person name="Goh K.M."/>
            <person name="Chong C.S."/>
        </authorList>
    </citation>
    <scope>NUCLEOTIDE SEQUENCE [LARGE SCALE GENOMIC DNA]</scope>
    <source>
        <strain evidence="2">D-24</strain>
    </source>
</reference>
<dbReference type="STRING" id="1548749.LS48_02750"/>
<dbReference type="Proteomes" id="UP000070138">
    <property type="component" value="Unassembled WGS sequence"/>
</dbReference>
<comment type="caution">
    <text evidence="1">The sequence shown here is derived from an EMBL/GenBank/DDBJ whole genome shotgun (WGS) entry which is preliminary data.</text>
</comment>
<dbReference type="RefSeq" id="WP_062619702.1">
    <property type="nucleotide sequence ID" value="NZ_JRWG01000001.1"/>
</dbReference>
<sequence length="234" mass="25861">MASRTENTFGARLYNAEQLSTNLATFAGYVPLTPETSVAAYNTLITAIEDVNAQVAAAHSQFSLAVDNRQYLFMKSETSLFKTMSPILSYVKAKFGKKSEQAAEITTLVNNIRGEKTAKLKRDEEGEFVSQSHRSYGSQTQYFADIITILNSYGAAYAPTNTSITTENLTLQLEALTAANTQVTTAYSTLKPLQDMRLNEYSTLSSRSQTIKDAVKSQYGIQSSEYKLIKGYKI</sequence>
<keyword evidence="2" id="KW-1185">Reference proteome</keyword>
<dbReference type="OrthoDB" id="1416897at2"/>
<organism evidence="1 2">
    <name type="scientific">Aequorivita aquimaris</name>
    <dbReference type="NCBI Taxonomy" id="1548749"/>
    <lineage>
        <taxon>Bacteria</taxon>
        <taxon>Pseudomonadati</taxon>
        <taxon>Bacteroidota</taxon>
        <taxon>Flavobacteriia</taxon>
        <taxon>Flavobacteriales</taxon>
        <taxon>Flavobacteriaceae</taxon>
        <taxon>Aequorivita</taxon>
    </lineage>
</organism>
<dbReference type="AlphaFoldDB" id="A0A137RMH4"/>
<name>A0A137RMH4_9FLAO</name>
<evidence type="ECO:0000313" key="2">
    <source>
        <dbReference type="Proteomes" id="UP000070138"/>
    </source>
</evidence>
<evidence type="ECO:0000313" key="1">
    <source>
        <dbReference type="EMBL" id="KXO01388.1"/>
    </source>
</evidence>
<reference evidence="1 2" key="2">
    <citation type="journal article" date="2016" name="Int. J. Syst. Evol. Microbiol.">
        <title>Vitellibacter aquimaris sp. nov., a marine bacterium isolated from seawater.</title>
        <authorList>
            <person name="Thevarajoo S."/>
            <person name="Selvaratnam C."/>
            <person name="Goh K.M."/>
            <person name="Hong K.W."/>
            <person name="Chan X.Y."/>
            <person name="Chan K.G."/>
            <person name="Chong C.S."/>
        </authorList>
    </citation>
    <scope>NUCLEOTIDE SEQUENCE [LARGE SCALE GENOMIC DNA]</scope>
    <source>
        <strain evidence="1 2">D-24</strain>
    </source>
</reference>
<protein>
    <submittedName>
        <fullName evidence="1">Uncharacterized protein</fullName>
    </submittedName>
</protein>
<gene>
    <name evidence="1" type="ORF">LS48_02750</name>
</gene>
<dbReference type="EMBL" id="JRWG01000001">
    <property type="protein sequence ID" value="KXO01388.1"/>
    <property type="molecule type" value="Genomic_DNA"/>
</dbReference>